<evidence type="ECO:0000313" key="9">
    <source>
        <dbReference type="Proteomes" id="UP000095517"/>
    </source>
</evidence>
<comment type="pathway">
    <text evidence="1 4">Purine metabolism; IMP biosynthesis via de novo pathway; N(2)-formyl-N(1)-(5-phospho-D-ribosyl)glycinamide from N(1)-(5-phospho-D-ribosyl)glycinamide (10-formyl THF route): step 1/1.</text>
</comment>
<dbReference type="STRING" id="338188.ERS852397_00938"/>
<evidence type="ECO:0000313" key="6">
    <source>
        <dbReference type="EMBL" id="CUN85249.1"/>
    </source>
</evidence>
<keyword evidence="11" id="KW-1185">Reference proteome</keyword>
<evidence type="ECO:0000256" key="4">
    <source>
        <dbReference type="HAMAP-Rule" id="MF_01930"/>
    </source>
</evidence>
<dbReference type="EC" id="2.1.2.2" evidence="4"/>
<evidence type="ECO:0000313" key="10">
    <source>
        <dbReference type="Proteomes" id="UP000421791"/>
    </source>
</evidence>
<dbReference type="GeneID" id="92987481"/>
<dbReference type="EMBL" id="CYZH01000004">
    <property type="protein sequence ID" value="CUN85249.1"/>
    <property type="molecule type" value="Genomic_DNA"/>
</dbReference>
<dbReference type="InterPro" id="IPR002376">
    <property type="entry name" value="Formyl_transf_N"/>
</dbReference>
<dbReference type="Proteomes" id="UP000421791">
    <property type="component" value="Unassembled WGS sequence"/>
</dbReference>
<evidence type="ECO:0000256" key="1">
    <source>
        <dbReference type="ARBA" id="ARBA00005054"/>
    </source>
</evidence>
<comment type="caution">
    <text evidence="4">Lacks conserved residue(s) required for the propagation of feature annotation.</text>
</comment>
<dbReference type="Gene3D" id="3.40.50.170">
    <property type="entry name" value="Formyl transferase, N-terminal domain"/>
    <property type="match status" value="1"/>
</dbReference>
<dbReference type="Proteomes" id="UP000440198">
    <property type="component" value="Unassembled WGS sequence"/>
</dbReference>
<protein>
    <recommendedName>
        <fullName evidence="4">Phosphoribosylglycinamide formyltransferase</fullName>
        <ecNumber evidence="4">2.1.2.2</ecNumber>
    </recommendedName>
    <alternativeName>
        <fullName evidence="4">5'-phosphoribosylglycinamide transformylase</fullName>
    </alternativeName>
    <alternativeName>
        <fullName evidence="4">GAR transformylase</fullName>
        <shortName evidence="4">GART</shortName>
    </alternativeName>
</protein>
<dbReference type="AlphaFoldDB" id="A0A174ABK3"/>
<feature type="site" description="Raises pKa of active site His" evidence="4">
    <location>
        <position position="163"/>
    </location>
</feature>
<dbReference type="GO" id="GO:0005829">
    <property type="term" value="C:cytosol"/>
    <property type="evidence" value="ECO:0007669"/>
    <property type="project" value="TreeGrafter"/>
</dbReference>
<dbReference type="NCBIfam" id="TIGR00639">
    <property type="entry name" value="PurN"/>
    <property type="match status" value="1"/>
</dbReference>
<comment type="similarity">
    <text evidence="4">Belongs to the GART family.</text>
</comment>
<dbReference type="PANTHER" id="PTHR43369">
    <property type="entry name" value="PHOSPHORIBOSYLGLYCINAMIDE FORMYLTRANSFERASE"/>
    <property type="match status" value="1"/>
</dbReference>
<feature type="binding site" evidence="4">
    <location>
        <position position="120"/>
    </location>
    <ligand>
        <name>(6R)-10-formyltetrahydrofolate</name>
        <dbReference type="ChEBI" id="CHEBI:195366"/>
    </ligand>
</feature>
<dbReference type="UniPathway" id="UPA00074">
    <property type="reaction ID" value="UER00126"/>
</dbReference>
<dbReference type="SUPFAM" id="SSF53328">
    <property type="entry name" value="Formyltransferase"/>
    <property type="match status" value="1"/>
</dbReference>
<feature type="binding site" evidence="4">
    <location>
        <begin position="30"/>
        <end position="32"/>
    </location>
    <ligand>
        <name>N(1)-(5-phospho-beta-D-ribosyl)glycinamide</name>
        <dbReference type="ChEBI" id="CHEBI:143788"/>
    </ligand>
</feature>
<dbReference type="EMBL" id="VWAG01000016">
    <property type="protein sequence ID" value="KAA5257268.1"/>
    <property type="molecule type" value="Genomic_DNA"/>
</dbReference>
<dbReference type="RefSeq" id="WP_007756353.1">
    <property type="nucleotide sequence ID" value="NZ_CABIXA010000004.1"/>
</dbReference>
<sequence>MQSFAHFSLFCALNLRVMKKNIAIFASGSGSNTENIIRYFRENEAIQVSLVLSNRSDAYVLERAHRLGVPCNVFPKEDWMAGDEILAVLQEYHIDFVVLAGFLVRVPDLLLHAYPNKIINIHPALLPKFGGKGMYGDRVHEAVVAAGEKKSGITIHYINERYDEGNIVFQAACPVLPTDSPEDVAKKVHALEYEHFPRVIERVLCGE</sequence>
<dbReference type="InterPro" id="IPR004607">
    <property type="entry name" value="GART"/>
</dbReference>
<feature type="active site" description="Proton donor" evidence="4">
    <location>
        <position position="122"/>
    </location>
</feature>
<accession>A0A174ABK3</accession>
<evidence type="ECO:0000313" key="8">
    <source>
        <dbReference type="EMBL" id="KAA5257268.1"/>
    </source>
</evidence>
<gene>
    <name evidence="4 6" type="primary">purN</name>
    <name evidence="6" type="ORF">ERS852397_00938</name>
    <name evidence="8" type="ORF">F2Z09_10800</name>
    <name evidence="7" type="ORF">F2Z22_09645</name>
</gene>
<name>A0A174ABK3_9BACE</name>
<evidence type="ECO:0000313" key="7">
    <source>
        <dbReference type="EMBL" id="KAA5230482.1"/>
    </source>
</evidence>
<dbReference type="HAMAP" id="MF_01930">
    <property type="entry name" value="PurN"/>
    <property type="match status" value="1"/>
</dbReference>
<evidence type="ECO:0000313" key="11">
    <source>
        <dbReference type="Proteomes" id="UP000440198"/>
    </source>
</evidence>
<dbReference type="EMBL" id="VWAK01000012">
    <property type="protein sequence ID" value="KAA5230482.1"/>
    <property type="molecule type" value="Genomic_DNA"/>
</dbReference>
<keyword evidence="3 4" id="KW-0658">Purine biosynthesis</keyword>
<evidence type="ECO:0000256" key="3">
    <source>
        <dbReference type="ARBA" id="ARBA00022755"/>
    </source>
</evidence>
<evidence type="ECO:0000256" key="2">
    <source>
        <dbReference type="ARBA" id="ARBA00022679"/>
    </source>
</evidence>
<comment type="catalytic activity">
    <reaction evidence="4">
        <text>N(1)-(5-phospho-beta-D-ribosyl)glycinamide + (6R)-10-formyltetrahydrofolate = N(2)-formyl-N(1)-(5-phospho-beta-D-ribosyl)glycinamide + (6S)-5,6,7,8-tetrahydrofolate + H(+)</text>
        <dbReference type="Rhea" id="RHEA:15053"/>
        <dbReference type="ChEBI" id="CHEBI:15378"/>
        <dbReference type="ChEBI" id="CHEBI:57453"/>
        <dbReference type="ChEBI" id="CHEBI:143788"/>
        <dbReference type="ChEBI" id="CHEBI:147286"/>
        <dbReference type="ChEBI" id="CHEBI:195366"/>
        <dbReference type="EC" id="2.1.2.2"/>
    </reaction>
</comment>
<feature type="binding site" evidence="4">
    <location>
        <position position="76"/>
    </location>
    <ligand>
        <name>(6R)-10-formyltetrahydrofolate</name>
        <dbReference type="ChEBI" id="CHEBI:195366"/>
    </ligand>
</feature>
<dbReference type="Pfam" id="PF00551">
    <property type="entry name" value="Formyl_trans_N"/>
    <property type="match status" value="1"/>
</dbReference>
<organism evidence="6 9">
    <name type="scientific">Bacteroides finegoldii</name>
    <dbReference type="NCBI Taxonomy" id="338188"/>
    <lineage>
        <taxon>Bacteria</taxon>
        <taxon>Pseudomonadati</taxon>
        <taxon>Bacteroidota</taxon>
        <taxon>Bacteroidia</taxon>
        <taxon>Bacteroidales</taxon>
        <taxon>Bacteroidaceae</taxon>
        <taxon>Bacteroides</taxon>
    </lineage>
</organism>
<feature type="domain" description="Formyl transferase N-terminal" evidence="5">
    <location>
        <begin position="20"/>
        <end position="200"/>
    </location>
</feature>
<keyword evidence="2 4" id="KW-0808">Transferase</keyword>
<evidence type="ECO:0000259" key="5">
    <source>
        <dbReference type="Pfam" id="PF00551"/>
    </source>
</evidence>
<proteinExistence type="inferred from homology"/>
<reference evidence="6 9" key="1">
    <citation type="submission" date="2015-09" db="EMBL/GenBank/DDBJ databases">
        <authorList>
            <consortium name="Pathogen Informatics"/>
        </authorList>
    </citation>
    <scope>NUCLEOTIDE SEQUENCE [LARGE SCALE GENOMIC DNA]</scope>
    <source>
        <strain evidence="6 9">2789STDY5608840</strain>
    </source>
</reference>
<dbReference type="GO" id="GO:0006189">
    <property type="term" value="P:'de novo' IMP biosynthetic process"/>
    <property type="evidence" value="ECO:0007669"/>
    <property type="project" value="UniProtKB-UniRule"/>
</dbReference>
<dbReference type="GO" id="GO:0004644">
    <property type="term" value="F:phosphoribosylglycinamide formyltransferase activity"/>
    <property type="evidence" value="ECO:0007669"/>
    <property type="project" value="UniProtKB-UniRule"/>
</dbReference>
<dbReference type="PANTHER" id="PTHR43369:SF2">
    <property type="entry name" value="PHOSPHORIBOSYLGLYCINAMIDE FORMYLTRANSFERASE"/>
    <property type="match status" value="1"/>
</dbReference>
<dbReference type="Proteomes" id="UP000095517">
    <property type="component" value="Unassembled WGS sequence"/>
</dbReference>
<comment type="function">
    <text evidence="4">Catalyzes the transfer of a formyl group from 10-formyltetrahydrofolate to 5-phospho-ribosyl-glycinamide (GAR), producing 5-phospho-ribosyl-N-formylglycinamide (FGAR) and tetrahydrofolate.</text>
</comment>
<dbReference type="CDD" id="cd08645">
    <property type="entry name" value="FMT_core_GART"/>
    <property type="match status" value="1"/>
</dbReference>
<dbReference type="InterPro" id="IPR036477">
    <property type="entry name" value="Formyl_transf_N_sf"/>
</dbReference>
<reference evidence="10 11" key="2">
    <citation type="journal article" date="2019" name="Nat. Med.">
        <title>A library of human gut bacterial isolates paired with longitudinal multiomics data enables mechanistic microbiome research.</title>
        <authorList>
            <person name="Poyet M."/>
            <person name="Groussin M."/>
            <person name="Gibbons S.M."/>
            <person name="Avila-Pacheco J."/>
            <person name="Jiang X."/>
            <person name="Kearney S.M."/>
            <person name="Perrotta A.R."/>
            <person name="Berdy B."/>
            <person name="Zhao S."/>
            <person name="Lieberman T.D."/>
            <person name="Swanson P.K."/>
            <person name="Smith M."/>
            <person name="Roesemann S."/>
            <person name="Alexander J.E."/>
            <person name="Rich S.A."/>
            <person name="Livny J."/>
            <person name="Vlamakis H."/>
            <person name="Clish C."/>
            <person name="Bullock K."/>
            <person name="Deik A."/>
            <person name="Scott J."/>
            <person name="Pierce K.A."/>
            <person name="Xavier R.J."/>
            <person name="Alm E.J."/>
        </authorList>
    </citation>
    <scope>NUCLEOTIDE SEQUENCE [LARGE SCALE GENOMIC DNA]</scope>
    <source>
        <strain evidence="8 11">BIOML-A2</strain>
        <strain evidence="7 10">BIOML-A6</strain>
    </source>
</reference>